<evidence type="ECO:0000256" key="11">
    <source>
        <dbReference type="SAM" id="MobiDB-lite"/>
    </source>
</evidence>
<keyword evidence="13" id="KW-1185">Reference proteome</keyword>
<evidence type="ECO:0000256" key="5">
    <source>
        <dbReference type="ARBA" id="ARBA00022723"/>
    </source>
</evidence>
<dbReference type="PANTHER" id="PTHR31934">
    <property type="entry name" value="ALPHA/BETA-HYDROLASES SUPERFAMILY PROTEIN"/>
    <property type="match status" value="1"/>
</dbReference>
<feature type="compositionally biased region" description="Polar residues" evidence="11">
    <location>
        <begin position="222"/>
        <end position="239"/>
    </location>
</feature>
<keyword evidence="6" id="KW-0863">Zinc-finger</keyword>
<dbReference type="Proteomes" id="UP001164929">
    <property type="component" value="Chromosome 14"/>
</dbReference>
<name>A0AAD6PY90_9ROSI</name>
<evidence type="ECO:0000256" key="1">
    <source>
        <dbReference type="ARBA" id="ARBA00003357"/>
    </source>
</evidence>
<keyword evidence="9" id="KW-0804">Transcription</keyword>
<sequence length="319" mass="35170">MAKRKSRSNSRPVKKPKLKLDTVFRCPFCQLENTVGCSFDKDLNIGEISCSICHAGYETKLTPLTEPIDIYCEWIDECERKSNQHQKARFTFFQFQILMEEEPGNPRRSSEESTTPFLSLNDGLIPQLFTSVPSLNEAASYLAQSTSLFTRCFSDYSAFGICSGPPVSLFTYGTHIFFLGFSLINELTTFSSTQNGALLDSDRSSSSGSHSATDTPPIHSGVTINSSEGPSQNTSALVQSNNSGQSGLSMFQGLIERARRTVRGSADDIGWLQHASGMPSVEDGTGRFMEILDNIRHGLHKLPNSIVYLLVPGSNFYVE</sequence>
<keyword evidence="10" id="KW-0539">Nucleus</keyword>
<dbReference type="InterPro" id="IPR007808">
    <property type="entry name" value="Elf1"/>
</dbReference>
<evidence type="ECO:0000256" key="4">
    <source>
        <dbReference type="ARBA" id="ARBA00014973"/>
    </source>
</evidence>
<comment type="function">
    <text evidence="1">Transcription elongation factor implicated in the maintenance of proper chromatin structure in actively transcribed regions.</text>
</comment>
<dbReference type="SUPFAM" id="SSF57783">
    <property type="entry name" value="Zinc beta-ribbon"/>
    <property type="match status" value="1"/>
</dbReference>
<reference evidence="12" key="1">
    <citation type="journal article" date="2023" name="Mol. Ecol. Resour.">
        <title>Chromosome-level genome assembly of a triploid poplar Populus alba 'Berolinensis'.</title>
        <authorList>
            <person name="Chen S."/>
            <person name="Yu Y."/>
            <person name="Wang X."/>
            <person name="Wang S."/>
            <person name="Zhang T."/>
            <person name="Zhou Y."/>
            <person name="He R."/>
            <person name="Meng N."/>
            <person name="Wang Y."/>
            <person name="Liu W."/>
            <person name="Liu Z."/>
            <person name="Liu J."/>
            <person name="Guo Q."/>
            <person name="Huang H."/>
            <person name="Sederoff R.R."/>
            <person name="Wang G."/>
            <person name="Qu G."/>
            <person name="Chen S."/>
        </authorList>
    </citation>
    <scope>NUCLEOTIDE SEQUENCE</scope>
    <source>
        <strain evidence="12">SC-2020</strain>
    </source>
</reference>
<evidence type="ECO:0000256" key="8">
    <source>
        <dbReference type="ARBA" id="ARBA00023015"/>
    </source>
</evidence>
<dbReference type="PANTHER" id="PTHR31934:SF6">
    <property type="entry name" value="ALPHA_BETA-HYDROLASES SUPERFAMILY PROTEIN"/>
    <property type="match status" value="1"/>
</dbReference>
<comment type="similarity">
    <text evidence="3">Belongs to the ELOF1 family.</text>
</comment>
<evidence type="ECO:0000256" key="3">
    <source>
        <dbReference type="ARBA" id="ARBA00009730"/>
    </source>
</evidence>
<organism evidence="12 13">
    <name type="scientific">Populus alba x Populus x berolinensis</name>
    <dbReference type="NCBI Taxonomy" id="444605"/>
    <lineage>
        <taxon>Eukaryota</taxon>
        <taxon>Viridiplantae</taxon>
        <taxon>Streptophyta</taxon>
        <taxon>Embryophyta</taxon>
        <taxon>Tracheophyta</taxon>
        <taxon>Spermatophyta</taxon>
        <taxon>Magnoliopsida</taxon>
        <taxon>eudicotyledons</taxon>
        <taxon>Gunneridae</taxon>
        <taxon>Pentapetalae</taxon>
        <taxon>rosids</taxon>
        <taxon>fabids</taxon>
        <taxon>Malpighiales</taxon>
        <taxon>Salicaceae</taxon>
        <taxon>Saliceae</taxon>
        <taxon>Populus</taxon>
    </lineage>
</organism>
<evidence type="ECO:0000256" key="9">
    <source>
        <dbReference type="ARBA" id="ARBA00023163"/>
    </source>
</evidence>
<evidence type="ECO:0000256" key="10">
    <source>
        <dbReference type="ARBA" id="ARBA00023242"/>
    </source>
</evidence>
<dbReference type="InterPro" id="IPR038567">
    <property type="entry name" value="T_Elf1_sf"/>
</dbReference>
<dbReference type="Gene3D" id="2.20.25.190">
    <property type="match status" value="1"/>
</dbReference>
<feature type="region of interest" description="Disordered" evidence="11">
    <location>
        <begin position="200"/>
        <end position="239"/>
    </location>
</feature>
<comment type="subcellular location">
    <subcellularLocation>
        <location evidence="2">Nucleus</location>
    </subcellularLocation>
</comment>
<dbReference type="Pfam" id="PF05129">
    <property type="entry name" value="Zn_ribbon_Elf1"/>
    <property type="match status" value="1"/>
</dbReference>
<evidence type="ECO:0000313" key="12">
    <source>
        <dbReference type="EMBL" id="KAJ6972006.1"/>
    </source>
</evidence>
<keyword evidence="8" id="KW-0805">Transcription regulation</keyword>
<keyword evidence="7" id="KW-0862">Zinc</keyword>
<accession>A0AAD6PY90</accession>
<evidence type="ECO:0000256" key="6">
    <source>
        <dbReference type="ARBA" id="ARBA00022771"/>
    </source>
</evidence>
<comment type="caution">
    <text evidence="12">The sequence shown here is derived from an EMBL/GenBank/DDBJ whole genome shotgun (WGS) entry which is preliminary data.</text>
</comment>
<dbReference type="EMBL" id="JAQIZT010000014">
    <property type="protein sequence ID" value="KAJ6972006.1"/>
    <property type="molecule type" value="Genomic_DNA"/>
</dbReference>
<evidence type="ECO:0000256" key="7">
    <source>
        <dbReference type="ARBA" id="ARBA00022833"/>
    </source>
</evidence>
<evidence type="ECO:0000256" key="2">
    <source>
        <dbReference type="ARBA" id="ARBA00004123"/>
    </source>
</evidence>
<dbReference type="AlphaFoldDB" id="A0AAD6PY90"/>
<gene>
    <name evidence="12" type="ORF">NC653_032539</name>
</gene>
<dbReference type="FunFam" id="2.20.25.190:FF:000001">
    <property type="entry name" value="Transcription elongation factor 1 homolog"/>
    <property type="match status" value="1"/>
</dbReference>
<dbReference type="GO" id="GO:0008270">
    <property type="term" value="F:zinc ion binding"/>
    <property type="evidence" value="ECO:0007669"/>
    <property type="project" value="UniProtKB-KW"/>
</dbReference>
<dbReference type="GO" id="GO:0005634">
    <property type="term" value="C:nucleus"/>
    <property type="evidence" value="ECO:0007669"/>
    <property type="project" value="UniProtKB-SubCell"/>
</dbReference>
<keyword evidence="5" id="KW-0479">Metal-binding</keyword>
<evidence type="ECO:0000313" key="13">
    <source>
        <dbReference type="Proteomes" id="UP001164929"/>
    </source>
</evidence>
<protein>
    <recommendedName>
        <fullName evidence="4">Transcription elongation factor 1 homolog</fullName>
    </recommendedName>
</protein>
<feature type="compositionally biased region" description="Low complexity" evidence="11">
    <location>
        <begin position="200"/>
        <end position="212"/>
    </location>
</feature>
<proteinExistence type="inferred from homology"/>